<keyword evidence="2" id="KW-1185">Reference proteome</keyword>
<reference evidence="2" key="1">
    <citation type="journal article" date="2019" name="Int. J. Syst. Evol. Microbiol.">
        <title>The Global Catalogue of Microorganisms (GCM) 10K type strain sequencing project: providing services to taxonomists for standard genome sequencing and annotation.</title>
        <authorList>
            <consortium name="The Broad Institute Genomics Platform"/>
            <consortium name="The Broad Institute Genome Sequencing Center for Infectious Disease"/>
            <person name="Wu L."/>
            <person name="Ma J."/>
        </authorList>
    </citation>
    <scope>NUCLEOTIDE SEQUENCE [LARGE SCALE GENOMIC DNA]</scope>
    <source>
        <strain evidence="2">CCUG 49339</strain>
    </source>
</reference>
<dbReference type="Proteomes" id="UP001597214">
    <property type="component" value="Unassembled WGS sequence"/>
</dbReference>
<name>A0ABW4LVX9_9BACI</name>
<sequence length="99" mass="11649">MKMKSRETNNTIMRITRWIMWICPLCNGFEAVASTCPICNQVMEDKGRIIDYFDDYSAYMEIDDMKKIDGYENSLSQHECAHLLYCENCSIDQVVFIKE</sequence>
<organism evidence="1 2">
    <name type="scientific">Bacillus salitolerans</name>
    <dbReference type="NCBI Taxonomy" id="1437434"/>
    <lineage>
        <taxon>Bacteria</taxon>
        <taxon>Bacillati</taxon>
        <taxon>Bacillota</taxon>
        <taxon>Bacilli</taxon>
        <taxon>Bacillales</taxon>
        <taxon>Bacillaceae</taxon>
        <taxon>Bacillus</taxon>
    </lineage>
</organism>
<proteinExistence type="predicted"/>
<dbReference type="RefSeq" id="WP_377930309.1">
    <property type="nucleotide sequence ID" value="NZ_JBHUEM010000052.1"/>
</dbReference>
<comment type="caution">
    <text evidence="1">The sequence shown here is derived from an EMBL/GenBank/DDBJ whole genome shotgun (WGS) entry which is preliminary data.</text>
</comment>
<evidence type="ECO:0000313" key="2">
    <source>
        <dbReference type="Proteomes" id="UP001597214"/>
    </source>
</evidence>
<evidence type="ECO:0000313" key="1">
    <source>
        <dbReference type="EMBL" id="MFD1739086.1"/>
    </source>
</evidence>
<protein>
    <submittedName>
        <fullName evidence="1">Uncharacterized protein</fullName>
    </submittedName>
</protein>
<gene>
    <name evidence="1" type="ORF">ACFSCX_21485</name>
</gene>
<accession>A0ABW4LVX9</accession>
<dbReference type="EMBL" id="JBHUEM010000052">
    <property type="protein sequence ID" value="MFD1739086.1"/>
    <property type="molecule type" value="Genomic_DNA"/>
</dbReference>